<dbReference type="InterPro" id="IPR005872">
    <property type="entry name" value="SUI1_arc_bac"/>
</dbReference>
<dbReference type="EMBL" id="JBEGCJ010000004">
    <property type="protein sequence ID" value="MEQ6917685.1"/>
    <property type="molecule type" value="Genomic_DNA"/>
</dbReference>
<accession>A0ABV1NH31</accession>
<dbReference type="PANTHER" id="PTHR12789:SF0">
    <property type="entry name" value="DENSITY-REGULATED PROTEIN"/>
    <property type="match status" value="1"/>
</dbReference>
<gene>
    <name evidence="5" type="ORF">ABE960_09145</name>
</gene>
<dbReference type="PROSITE" id="PS50296">
    <property type="entry name" value="SUI1"/>
    <property type="match status" value="1"/>
</dbReference>
<sequence length="124" mass="13452">MASLKDQLGGLVYSTEHGDTCPDCRRPLTECCCAERAEQDRLAELDGTVRIRRETSGRKGKGVTTLEGIPLPAGELKTLAKALKKRCGTGGAIKEGIIEIQGDHRELLKCELEKRGYRVKLAGG</sequence>
<organism evidence="5 6">
    <name type="scientific">Halomonas aquatica</name>
    <dbReference type="NCBI Taxonomy" id="3151123"/>
    <lineage>
        <taxon>Bacteria</taxon>
        <taxon>Pseudomonadati</taxon>
        <taxon>Pseudomonadota</taxon>
        <taxon>Gammaproteobacteria</taxon>
        <taxon>Oceanospirillales</taxon>
        <taxon>Halomonadaceae</taxon>
        <taxon>Halomonas</taxon>
    </lineage>
</organism>
<keyword evidence="3" id="KW-0648">Protein biosynthesis</keyword>
<evidence type="ECO:0000256" key="1">
    <source>
        <dbReference type="ARBA" id="ARBA00005422"/>
    </source>
</evidence>
<dbReference type="Proteomes" id="UP001442468">
    <property type="component" value="Unassembled WGS sequence"/>
</dbReference>
<comment type="similarity">
    <text evidence="1">Belongs to the SUI1 family.</text>
</comment>
<dbReference type="InterPro" id="IPR050318">
    <property type="entry name" value="DENR/SUI1_TIF"/>
</dbReference>
<dbReference type="PANTHER" id="PTHR12789">
    <property type="entry name" value="DENSITY-REGULATED PROTEIN HOMOLOG"/>
    <property type="match status" value="1"/>
</dbReference>
<keyword evidence="6" id="KW-1185">Reference proteome</keyword>
<dbReference type="Gene3D" id="3.30.780.10">
    <property type="entry name" value="SUI1-like domain"/>
    <property type="match status" value="1"/>
</dbReference>
<dbReference type="PIRSF" id="PIRSF037511">
    <property type="entry name" value="Transl_init_SUI1_pro"/>
    <property type="match status" value="1"/>
</dbReference>
<evidence type="ECO:0000256" key="3">
    <source>
        <dbReference type="ARBA" id="ARBA00022917"/>
    </source>
</evidence>
<keyword evidence="2" id="KW-0810">Translation regulation</keyword>
<evidence type="ECO:0000256" key="2">
    <source>
        <dbReference type="ARBA" id="ARBA00022845"/>
    </source>
</evidence>
<proteinExistence type="inferred from homology"/>
<dbReference type="InterPro" id="IPR001950">
    <property type="entry name" value="SUI1"/>
</dbReference>
<dbReference type="NCBIfam" id="TIGR01158">
    <property type="entry name" value="SUI1_rel"/>
    <property type="match status" value="1"/>
</dbReference>
<dbReference type="CDD" id="cd11567">
    <property type="entry name" value="YciH_like"/>
    <property type="match status" value="1"/>
</dbReference>
<name>A0ABV1NH31_9GAMM</name>
<evidence type="ECO:0000313" key="6">
    <source>
        <dbReference type="Proteomes" id="UP001442468"/>
    </source>
</evidence>
<evidence type="ECO:0000259" key="4">
    <source>
        <dbReference type="PROSITE" id="PS50296"/>
    </source>
</evidence>
<dbReference type="InterPro" id="IPR036877">
    <property type="entry name" value="SUI1_dom_sf"/>
</dbReference>
<dbReference type="RefSeq" id="WP_349761957.1">
    <property type="nucleotide sequence ID" value="NZ_JBEGCJ010000004.1"/>
</dbReference>
<feature type="domain" description="SUI1" evidence="4">
    <location>
        <begin position="53"/>
        <end position="116"/>
    </location>
</feature>
<reference evidence="5 6" key="1">
    <citation type="submission" date="2024-05" db="EMBL/GenBank/DDBJ databases">
        <title>Halomonas sp. SSM6 16S ribosomal RNA gene Genome sequencing and assembly.</title>
        <authorList>
            <person name="Yook S."/>
        </authorList>
    </citation>
    <scope>NUCLEOTIDE SEQUENCE [LARGE SCALE GENOMIC DNA]</scope>
    <source>
        <strain evidence="5 6">SSM6</strain>
    </source>
</reference>
<dbReference type="SUPFAM" id="SSF55159">
    <property type="entry name" value="eIF1-like"/>
    <property type="match status" value="1"/>
</dbReference>
<comment type="caution">
    <text evidence="5">The sequence shown here is derived from an EMBL/GenBank/DDBJ whole genome shotgun (WGS) entry which is preliminary data.</text>
</comment>
<protein>
    <submittedName>
        <fullName evidence="5">Translation initiation factor Sui1</fullName>
    </submittedName>
</protein>
<dbReference type="NCBIfam" id="NF005297">
    <property type="entry name" value="PRK06824.1"/>
    <property type="match status" value="1"/>
</dbReference>
<evidence type="ECO:0000313" key="5">
    <source>
        <dbReference type="EMBL" id="MEQ6917685.1"/>
    </source>
</evidence>
<dbReference type="GO" id="GO:0003743">
    <property type="term" value="F:translation initiation factor activity"/>
    <property type="evidence" value="ECO:0007669"/>
    <property type="project" value="UniProtKB-KW"/>
</dbReference>
<dbReference type="Pfam" id="PF01253">
    <property type="entry name" value="SUI1"/>
    <property type="match status" value="1"/>
</dbReference>
<keyword evidence="5" id="KW-0396">Initiation factor</keyword>